<dbReference type="Proteomes" id="UP000244110">
    <property type="component" value="Unassembled WGS sequence"/>
</dbReference>
<keyword evidence="1" id="KW-0732">Signal</keyword>
<dbReference type="AlphaFoldDB" id="A0A2T5IST9"/>
<name>A0A2T5IST9_9PROT</name>
<feature type="signal peptide" evidence="1">
    <location>
        <begin position="1"/>
        <end position="18"/>
    </location>
</feature>
<dbReference type="EMBL" id="QAOL01000008">
    <property type="protein sequence ID" value="PTQ86897.1"/>
    <property type="molecule type" value="Genomic_DNA"/>
</dbReference>
<feature type="chain" id="PRO_5015716826" evidence="1">
    <location>
        <begin position="19"/>
        <end position="121"/>
    </location>
</feature>
<evidence type="ECO:0000313" key="3">
    <source>
        <dbReference type="Proteomes" id="UP000244110"/>
    </source>
</evidence>
<proteinExistence type="predicted"/>
<organism evidence="2 3">
    <name type="scientific">Nitrosomonas ureae</name>
    <dbReference type="NCBI Taxonomy" id="44577"/>
    <lineage>
        <taxon>Bacteria</taxon>
        <taxon>Pseudomonadati</taxon>
        <taxon>Pseudomonadota</taxon>
        <taxon>Betaproteobacteria</taxon>
        <taxon>Nitrosomonadales</taxon>
        <taxon>Nitrosomonadaceae</taxon>
        <taxon>Nitrosomonas</taxon>
    </lineage>
</organism>
<reference evidence="2 3" key="1">
    <citation type="submission" date="2018-04" db="EMBL/GenBank/DDBJ databases">
        <title>Active sludge and wastewater microbial communities from Klosterneuburg, Austria.</title>
        <authorList>
            <person name="Wagner M."/>
        </authorList>
    </citation>
    <scope>NUCLEOTIDE SEQUENCE [LARGE SCALE GENOMIC DNA]</scope>
    <source>
        <strain evidence="2 3">Nm4</strain>
    </source>
</reference>
<protein>
    <submittedName>
        <fullName evidence="2">Uncharacterized protein</fullName>
    </submittedName>
</protein>
<gene>
    <name evidence="2" type="ORF">C8R28_100892</name>
</gene>
<sequence>MKRYLLAIALLGSSYSYAAGPYDGIWAMFPYGYLTISERDNILIVVTLVTDEEDGKWSAYQGGRNGNFARLQTIYGNAQVIVDTSFDSLTTAKATIVSCEPNPGYICLFPPGTVLNASKVW</sequence>
<evidence type="ECO:0000313" key="2">
    <source>
        <dbReference type="EMBL" id="PTQ86897.1"/>
    </source>
</evidence>
<accession>A0A2T5IST9</accession>
<comment type="caution">
    <text evidence="2">The sequence shown here is derived from an EMBL/GenBank/DDBJ whole genome shotgun (WGS) entry which is preliminary data.</text>
</comment>
<evidence type="ECO:0000256" key="1">
    <source>
        <dbReference type="SAM" id="SignalP"/>
    </source>
</evidence>
<dbReference type="RefSeq" id="WP_107786441.1">
    <property type="nucleotide sequence ID" value="NZ_QAOL01000008.1"/>
</dbReference>